<keyword evidence="2 3" id="KW-0175">Coiled coil</keyword>
<dbReference type="OrthoDB" id="259511at2"/>
<dbReference type="PANTHER" id="PTHR32347">
    <property type="entry name" value="EFFLUX SYSTEM COMPONENT YKNX-RELATED"/>
    <property type="match status" value="1"/>
</dbReference>
<dbReference type="RefSeq" id="WP_145353548.1">
    <property type="nucleotide sequence ID" value="NZ_CP036262.1"/>
</dbReference>
<sequence>MRFAFAVFGFLAVTGWSGLLLAAEPLSVPNAQVIFIHDVAVSSLDSGVVTEVIAVPNQVVDQGEPLVILDRQLHDVKLGEAVQRWRIAQAEGQNHVDLRFAQKSVSVSQNQLDRGVGAVQRVANSVSESELEQMRLEVEQAVLSVEQAEHQLNIDRLTESLRAQELKVAEMELERRTVRSPRQGQVAEVLVQVGEWVEAGTPVVRVVDAARLRVVGFVPEENLEHLNVGAPAIFRIQTGDDVQAVEGKVSFVSPELNPVNRDCLIWVDIDTEGKTLRPGQSGVLEFELSEE</sequence>
<dbReference type="InterPro" id="IPR050465">
    <property type="entry name" value="UPF0194_transport"/>
</dbReference>
<feature type="domain" description="CusB-like beta-barrel" evidence="4">
    <location>
        <begin position="218"/>
        <end position="285"/>
    </location>
</feature>
<dbReference type="Proteomes" id="UP000320672">
    <property type="component" value="Chromosome"/>
</dbReference>
<organism evidence="5 6">
    <name type="scientific">Roseimaritima multifibrata</name>
    <dbReference type="NCBI Taxonomy" id="1930274"/>
    <lineage>
        <taxon>Bacteria</taxon>
        <taxon>Pseudomonadati</taxon>
        <taxon>Planctomycetota</taxon>
        <taxon>Planctomycetia</taxon>
        <taxon>Pirellulales</taxon>
        <taxon>Pirellulaceae</taxon>
        <taxon>Roseimaritima</taxon>
    </lineage>
</organism>
<feature type="coiled-coil region" evidence="3">
    <location>
        <begin position="131"/>
        <end position="174"/>
    </location>
</feature>
<name>A0A517MKL2_9BACT</name>
<evidence type="ECO:0000313" key="5">
    <source>
        <dbReference type="EMBL" id="QDS95423.1"/>
    </source>
</evidence>
<evidence type="ECO:0000313" key="6">
    <source>
        <dbReference type="Proteomes" id="UP000320672"/>
    </source>
</evidence>
<dbReference type="EMBL" id="CP036262">
    <property type="protein sequence ID" value="QDS95423.1"/>
    <property type="molecule type" value="Genomic_DNA"/>
</dbReference>
<accession>A0A517MKL2</accession>
<protein>
    <submittedName>
        <fullName evidence="5">Multidrug resistance protein MdtN</fullName>
    </submittedName>
</protein>
<proteinExistence type="predicted"/>
<dbReference type="Gene3D" id="1.10.287.470">
    <property type="entry name" value="Helix hairpin bin"/>
    <property type="match status" value="1"/>
</dbReference>
<evidence type="ECO:0000256" key="2">
    <source>
        <dbReference type="ARBA" id="ARBA00023054"/>
    </source>
</evidence>
<dbReference type="SUPFAM" id="SSF111369">
    <property type="entry name" value="HlyD-like secretion proteins"/>
    <property type="match status" value="1"/>
</dbReference>
<keyword evidence="6" id="KW-1185">Reference proteome</keyword>
<dbReference type="Gene3D" id="2.40.30.170">
    <property type="match status" value="1"/>
</dbReference>
<dbReference type="InterPro" id="IPR058792">
    <property type="entry name" value="Beta-barrel_RND_2"/>
</dbReference>
<dbReference type="Gene3D" id="2.40.50.100">
    <property type="match status" value="1"/>
</dbReference>
<dbReference type="GO" id="GO:0030313">
    <property type="term" value="C:cell envelope"/>
    <property type="evidence" value="ECO:0007669"/>
    <property type="project" value="UniProtKB-SubCell"/>
</dbReference>
<dbReference type="AlphaFoldDB" id="A0A517MKL2"/>
<dbReference type="Pfam" id="PF25954">
    <property type="entry name" value="Beta-barrel_RND_2"/>
    <property type="match status" value="1"/>
</dbReference>
<comment type="subcellular location">
    <subcellularLocation>
        <location evidence="1">Cell envelope</location>
    </subcellularLocation>
</comment>
<reference evidence="5 6" key="1">
    <citation type="submission" date="2019-02" db="EMBL/GenBank/DDBJ databases">
        <title>Deep-cultivation of Planctomycetes and their phenomic and genomic characterization uncovers novel biology.</title>
        <authorList>
            <person name="Wiegand S."/>
            <person name="Jogler M."/>
            <person name="Boedeker C."/>
            <person name="Pinto D."/>
            <person name="Vollmers J."/>
            <person name="Rivas-Marin E."/>
            <person name="Kohn T."/>
            <person name="Peeters S.H."/>
            <person name="Heuer A."/>
            <person name="Rast P."/>
            <person name="Oberbeckmann S."/>
            <person name="Bunk B."/>
            <person name="Jeske O."/>
            <person name="Meyerdierks A."/>
            <person name="Storesund J.E."/>
            <person name="Kallscheuer N."/>
            <person name="Luecker S."/>
            <person name="Lage O.M."/>
            <person name="Pohl T."/>
            <person name="Merkel B.J."/>
            <person name="Hornburger P."/>
            <person name="Mueller R.-W."/>
            <person name="Bruemmer F."/>
            <person name="Labrenz M."/>
            <person name="Spormann A.M."/>
            <person name="Op den Camp H."/>
            <person name="Overmann J."/>
            <person name="Amann R."/>
            <person name="Jetten M.S.M."/>
            <person name="Mascher T."/>
            <person name="Medema M.H."/>
            <person name="Devos D.P."/>
            <person name="Kaster A.-K."/>
            <person name="Ovreas L."/>
            <person name="Rohde M."/>
            <person name="Galperin M.Y."/>
            <person name="Jogler C."/>
        </authorList>
    </citation>
    <scope>NUCLEOTIDE SEQUENCE [LARGE SCALE GENOMIC DNA]</scope>
    <source>
        <strain evidence="5 6">FF011L</strain>
    </source>
</reference>
<gene>
    <name evidence="5" type="primary">mdtN_3</name>
    <name evidence="5" type="ORF">FF011L_42190</name>
</gene>
<evidence type="ECO:0000256" key="3">
    <source>
        <dbReference type="SAM" id="Coils"/>
    </source>
</evidence>
<evidence type="ECO:0000259" key="4">
    <source>
        <dbReference type="Pfam" id="PF25954"/>
    </source>
</evidence>
<dbReference type="PANTHER" id="PTHR32347:SF23">
    <property type="entry name" value="BLL5650 PROTEIN"/>
    <property type="match status" value="1"/>
</dbReference>
<evidence type="ECO:0000256" key="1">
    <source>
        <dbReference type="ARBA" id="ARBA00004196"/>
    </source>
</evidence>
<dbReference type="KEGG" id="rml:FF011L_42190"/>